<proteinExistence type="predicted"/>
<dbReference type="GO" id="GO:0009318">
    <property type="term" value="C:exodeoxyribonuclease VII complex"/>
    <property type="evidence" value="ECO:0007669"/>
    <property type="project" value="InterPro"/>
</dbReference>
<gene>
    <name evidence="2" type="ORF">ENN47_00835</name>
</gene>
<organism evidence="2">
    <name type="scientific">Mesotoga infera</name>
    <dbReference type="NCBI Taxonomy" id="1236046"/>
    <lineage>
        <taxon>Bacteria</taxon>
        <taxon>Thermotogati</taxon>
        <taxon>Thermotogota</taxon>
        <taxon>Thermotogae</taxon>
        <taxon>Kosmotogales</taxon>
        <taxon>Kosmotogaceae</taxon>
        <taxon>Mesotoga</taxon>
    </lineage>
</organism>
<keyword evidence="2" id="KW-0540">Nuclease</keyword>
<dbReference type="Proteomes" id="UP000886198">
    <property type="component" value="Unassembled WGS sequence"/>
</dbReference>
<evidence type="ECO:0000259" key="1">
    <source>
        <dbReference type="Pfam" id="PF02601"/>
    </source>
</evidence>
<dbReference type="PANTHER" id="PTHR30008">
    <property type="entry name" value="EXODEOXYRIBONUCLEASE 7 LARGE SUBUNIT"/>
    <property type="match status" value="1"/>
</dbReference>
<dbReference type="EMBL" id="DSBT01000026">
    <property type="protein sequence ID" value="HDP76736.1"/>
    <property type="molecule type" value="Genomic_DNA"/>
</dbReference>
<dbReference type="AlphaFoldDB" id="A0A7C1CU57"/>
<dbReference type="GO" id="GO:0006308">
    <property type="term" value="P:DNA catabolic process"/>
    <property type="evidence" value="ECO:0007669"/>
    <property type="project" value="InterPro"/>
</dbReference>
<dbReference type="InterPro" id="IPR020579">
    <property type="entry name" value="Exonuc_VII_lsu_C"/>
</dbReference>
<keyword evidence="2" id="KW-0269">Exonuclease</keyword>
<comment type="caution">
    <text evidence="2">The sequence shown here is derived from an EMBL/GenBank/DDBJ whole genome shotgun (WGS) entry which is preliminary data.</text>
</comment>
<sequence>MEEATLEFKDLENMLEHIRSVLTSVGLNNLRVKFPADVTNINVRGSYVYISVSQDYEERGTKRRIDLSMISGKPAFARMGRQLALKSSSDLKGKKWLFEGSLSFYKPRASFSIWVDTIAPIGESDITARRREIYTALKVRNALRTEEHELIELPPIKRIAVISSSTAAGLGDFFSNISLESPYKPVVHLFESYMQGNRTVPGILSALKKIASCPVKYDVVVLTRGGGSASDLMYFDSLDLGIAISDFSKQYCPVLSAIGHERDFTIPDFVAWKRFDTPTAVARGISEQVIEYVSSLEEFADLLGEEINWLFQRAWSETDPERLGIMSDRIEDNINRTEHFFEDGIRALSGTILHRIAKAVNELGSFNPSRYLLSIERAMNEISALADGLMNRAEAAIQRSLQYSESQLDDATLRNQIDRHLMNANGQVELLDKGILRMFDDKISEAGNDLDNLFNELTLHGGYAASLLFGGVVLKKADRIINSITIVSPGDEVDCIFKDGEAKATIDEVKSEV</sequence>
<feature type="domain" description="Exonuclease VII large subunit C-terminal" evidence="1">
    <location>
        <begin position="155"/>
        <end position="504"/>
    </location>
</feature>
<dbReference type="InterPro" id="IPR003753">
    <property type="entry name" value="Exonuc_VII_L"/>
</dbReference>
<reference evidence="2" key="1">
    <citation type="journal article" date="2020" name="mSystems">
        <title>Genome- and Community-Level Interaction Insights into Carbon Utilization and Element Cycling Functions of Hydrothermarchaeota in Hydrothermal Sediment.</title>
        <authorList>
            <person name="Zhou Z."/>
            <person name="Liu Y."/>
            <person name="Xu W."/>
            <person name="Pan J."/>
            <person name="Luo Z.H."/>
            <person name="Li M."/>
        </authorList>
    </citation>
    <scope>NUCLEOTIDE SEQUENCE [LARGE SCALE GENOMIC DNA]</scope>
    <source>
        <strain evidence="2">SpSt-1179</strain>
    </source>
</reference>
<dbReference type="GO" id="GO:0008855">
    <property type="term" value="F:exodeoxyribonuclease VII activity"/>
    <property type="evidence" value="ECO:0007669"/>
    <property type="project" value="InterPro"/>
</dbReference>
<keyword evidence="2" id="KW-0378">Hydrolase</keyword>
<evidence type="ECO:0000313" key="2">
    <source>
        <dbReference type="EMBL" id="HDP76736.1"/>
    </source>
</evidence>
<accession>A0A7C1CU57</accession>
<dbReference type="Pfam" id="PF02601">
    <property type="entry name" value="Exonuc_VII_L"/>
    <property type="match status" value="1"/>
</dbReference>
<protein>
    <submittedName>
        <fullName evidence="2">Exonuclease VII large subunit</fullName>
    </submittedName>
</protein>
<dbReference type="PANTHER" id="PTHR30008:SF0">
    <property type="entry name" value="EXODEOXYRIBONUCLEASE 7 LARGE SUBUNIT"/>
    <property type="match status" value="1"/>
</dbReference>
<name>A0A7C1CU57_9BACT</name>